<feature type="domain" description="HTH luxR-type" evidence="2">
    <location>
        <begin position="864"/>
        <end position="929"/>
    </location>
</feature>
<name>A0A919UB65_9ACTN</name>
<dbReference type="InterPro" id="IPR002182">
    <property type="entry name" value="NB-ARC"/>
</dbReference>
<keyword evidence="4" id="KW-1185">Reference proteome</keyword>
<dbReference type="PROSITE" id="PS50043">
    <property type="entry name" value="HTH_LUXR_2"/>
    <property type="match status" value="1"/>
</dbReference>
<dbReference type="PANTHER" id="PTHR47691">
    <property type="entry name" value="REGULATOR-RELATED"/>
    <property type="match status" value="1"/>
</dbReference>
<dbReference type="SMART" id="SM00421">
    <property type="entry name" value="HTH_LUXR"/>
    <property type="match status" value="1"/>
</dbReference>
<dbReference type="SUPFAM" id="SSF48452">
    <property type="entry name" value="TPR-like"/>
    <property type="match status" value="1"/>
</dbReference>
<evidence type="ECO:0000313" key="4">
    <source>
        <dbReference type="Proteomes" id="UP000660611"/>
    </source>
</evidence>
<accession>A0A919UB65</accession>
<dbReference type="GO" id="GO:0006355">
    <property type="term" value="P:regulation of DNA-templated transcription"/>
    <property type="evidence" value="ECO:0007669"/>
    <property type="project" value="InterPro"/>
</dbReference>
<dbReference type="CDD" id="cd06170">
    <property type="entry name" value="LuxR_C_like"/>
    <property type="match status" value="1"/>
</dbReference>
<feature type="region of interest" description="Disordered" evidence="1">
    <location>
        <begin position="1"/>
        <end position="27"/>
    </location>
</feature>
<organism evidence="3 4">
    <name type="scientific">Dactylosporangium siamense</name>
    <dbReference type="NCBI Taxonomy" id="685454"/>
    <lineage>
        <taxon>Bacteria</taxon>
        <taxon>Bacillati</taxon>
        <taxon>Actinomycetota</taxon>
        <taxon>Actinomycetes</taxon>
        <taxon>Micromonosporales</taxon>
        <taxon>Micromonosporaceae</taxon>
        <taxon>Dactylosporangium</taxon>
    </lineage>
</organism>
<gene>
    <name evidence="3" type="ORF">Dsi01nite_033220</name>
</gene>
<protein>
    <submittedName>
        <fullName evidence="3">LuxR family transcriptional regulator</fullName>
    </submittedName>
</protein>
<dbReference type="PRINTS" id="PR00038">
    <property type="entry name" value="HTHLUXR"/>
</dbReference>
<sequence length="933" mass="99271">MPRQVVAGSPGIVEPMRGSTGEPTVASPARVPGNLVAPLTSFVGRHTEIEAAAGLLERHRLVTLTGPGGAGKTRLAAQVAADRSDRYPDGVWWVDLATVSDGTAVTETVAEAVGAPFVGGRAHALRTHLAAWRSLLCLDNAEHLLDAVASTVEAVLQGCAQVSVLVTSREPLGVPGEAVLGVPPLSDADALSLFVDRARLVQPSFALDESNTVAIRSIAAHLDGIPLALELAAAWLRTLTPRQVEAGLDDRFALLVRGPRNAQRRQRTLAGSIDWSYALLDETDRVVFRRLAVFAGTFGLAAARTLCAGGTVGAAEVLPALGRLVDKSLVVADVRGHESRYRLLETIRAFAAARLVEAEEDTALRERHLAWFLLFVETAEADREPDVDGWRRALLLEYDNLRAALEWGLAAEDPRAGRQLAASLAWLWHLDRRGREGIGLLRRAIDRGPDERSRLQARLMTGLALVADTAGPLDVEHEAAARAVELATDVGDEGLRALCLNLLAVGAFYTDFDEAWHLCEQAHTAARVGGNTFVLGGARALQAMILHLRDRHAEAEAVIDDTVRQCLRHHRGVLSAVLTYQADGALAGGDPVRALALATEALRLAEPLGDYLRVGVARSVLAQVTALTGDPAGAAAVLDPVLRLVEGAEEELFIPGLDHAMAVLARDDPAAAVDSLRRAVRSTDRGTATWLAGRALPRLGAALTAAGRPDEAVPVLDRAVEVARRLGLPGPLAEAYAAQAELAARGPDGTTRAVELHHAALTIRVDHRLRAAQLDSLEALARLGAAVHPTPDDVRILAAAGSARRDLGLPRGADPQRAHDSATAELRRALGATAFDRAAAEGARLTLDQAVEYARRSRGRRGRPATGWSSLTPTELEVVRLVAEGCTNPQIGARLLMSRGTVKTHLSHIFTKLDTTNRTQLAAAAIDRQDRTG</sequence>
<dbReference type="SUPFAM" id="SSF46894">
    <property type="entry name" value="C-terminal effector domain of the bipartite response regulators"/>
    <property type="match status" value="1"/>
</dbReference>
<dbReference type="InterPro" id="IPR058852">
    <property type="entry name" value="HTH_77"/>
</dbReference>
<dbReference type="Pfam" id="PF00196">
    <property type="entry name" value="GerE"/>
    <property type="match status" value="1"/>
</dbReference>
<dbReference type="PROSITE" id="PS00622">
    <property type="entry name" value="HTH_LUXR_1"/>
    <property type="match status" value="1"/>
</dbReference>
<dbReference type="GO" id="GO:0043531">
    <property type="term" value="F:ADP binding"/>
    <property type="evidence" value="ECO:0007669"/>
    <property type="project" value="InterPro"/>
</dbReference>
<evidence type="ECO:0000256" key="1">
    <source>
        <dbReference type="SAM" id="MobiDB-lite"/>
    </source>
</evidence>
<dbReference type="InterPro" id="IPR011990">
    <property type="entry name" value="TPR-like_helical_dom_sf"/>
</dbReference>
<dbReference type="Gene3D" id="1.25.40.10">
    <property type="entry name" value="Tetratricopeptide repeat domain"/>
    <property type="match status" value="2"/>
</dbReference>
<dbReference type="InterPro" id="IPR016032">
    <property type="entry name" value="Sig_transdc_resp-reg_C-effctor"/>
</dbReference>
<proteinExistence type="predicted"/>
<dbReference type="EMBL" id="BONQ01000050">
    <property type="protein sequence ID" value="GIG45281.1"/>
    <property type="molecule type" value="Genomic_DNA"/>
</dbReference>
<dbReference type="Gene3D" id="3.40.50.300">
    <property type="entry name" value="P-loop containing nucleotide triphosphate hydrolases"/>
    <property type="match status" value="1"/>
</dbReference>
<comment type="caution">
    <text evidence="3">The sequence shown here is derived from an EMBL/GenBank/DDBJ whole genome shotgun (WGS) entry which is preliminary data.</text>
</comment>
<evidence type="ECO:0000313" key="3">
    <source>
        <dbReference type="EMBL" id="GIG45281.1"/>
    </source>
</evidence>
<dbReference type="InterPro" id="IPR027417">
    <property type="entry name" value="P-loop_NTPase"/>
</dbReference>
<dbReference type="Pfam" id="PF25872">
    <property type="entry name" value="HTH_77"/>
    <property type="match status" value="1"/>
</dbReference>
<reference evidence="3" key="1">
    <citation type="submission" date="2021-01" db="EMBL/GenBank/DDBJ databases">
        <title>Whole genome shotgun sequence of Dactylosporangium siamense NBRC 106093.</title>
        <authorList>
            <person name="Komaki H."/>
            <person name="Tamura T."/>
        </authorList>
    </citation>
    <scope>NUCLEOTIDE SEQUENCE</scope>
    <source>
        <strain evidence="3">NBRC 106093</strain>
    </source>
</reference>
<dbReference type="InterPro" id="IPR000792">
    <property type="entry name" value="Tscrpt_reg_LuxR_C"/>
</dbReference>
<dbReference type="Gene3D" id="1.10.10.10">
    <property type="entry name" value="Winged helix-like DNA-binding domain superfamily/Winged helix DNA-binding domain"/>
    <property type="match status" value="1"/>
</dbReference>
<dbReference type="SUPFAM" id="SSF52540">
    <property type="entry name" value="P-loop containing nucleoside triphosphate hydrolases"/>
    <property type="match status" value="1"/>
</dbReference>
<evidence type="ECO:0000259" key="2">
    <source>
        <dbReference type="PROSITE" id="PS50043"/>
    </source>
</evidence>
<dbReference type="PANTHER" id="PTHR47691:SF3">
    <property type="entry name" value="HTH-TYPE TRANSCRIPTIONAL REGULATOR RV0890C-RELATED"/>
    <property type="match status" value="1"/>
</dbReference>
<dbReference type="AlphaFoldDB" id="A0A919UB65"/>
<dbReference type="GO" id="GO:0003677">
    <property type="term" value="F:DNA binding"/>
    <property type="evidence" value="ECO:0007669"/>
    <property type="project" value="InterPro"/>
</dbReference>
<dbReference type="Proteomes" id="UP000660611">
    <property type="component" value="Unassembled WGS sequence"/>
</dbReference>
<dbReference type="Pfam" id="PF00931">
    <property type="entry name" value="NB-ARC"/>
    <property type="match status" value="1"/>
</dbReference>
<dbReference type="InterPro" id="IPR036388">
    <property type="entry name" value="WH-like_DNA-bd_sf"/>
</dbReference>